<proteinExistence type="predicted"/>
<evidence type="ECO:0000313" key="3">
    <source>
        <dbReference type="RefSeq" id="XP_022258832.1"/>
    </source>
</evidence>
<protein>
    <submittedName>
        <fullName evidence="3">Tether containing UBX domain for GLUT4-like</fullName>
    </submittedName>
</protein>
<dbReference type="PANTHER" id="PTHR46467:SF1">
    <property type="entry name" value="TETHER CONTAINING UBX DOMAIN FOR GLUT4"/>
    <property type="match status" value="1"/>
</dbReference>
<feature type="region of interest" description="Disordered" evidence="1">
    <location>
        <begin position="92"/>
        <end position="114"/>
    </location>
</feature>
<sequence length="114" mass="12401">MAPPKVVLNPEDRLFEANLVPAAVVYFGCSHAVQSYLHPDVKAKVSSLAAARLAALKYRRATRGPLLGEENDFSYTPGQATPQVAIVQDERRVVASSHSHSSGHLPKWLKLGNK</sequence>
<name>A0ABM1TSH6_LIMPO</name>
<evidence type="ECO:0000313" key="2">
    <source>
        <dbReference type="Proteomes" id="UP000694941"/>
    </source>
</evidence>
<gene>
    <name evidence="3" type="primary">LOC106474821</name>
</gene>
<dbReference type="RefSeq" id="XP_022258832.1">
    <property type="nucleotide sequence ID" value="XM_022403124.1"/>
</dbReference>
<accession>A0ABM1TSH6</accession>
<dbReference type="PANTHER" id="PTHR46467">
    <property type="entry name" value="TETHER CONTAINING UBX DOMAIN FOR GLUT4"/>
    <property type="match status" value="1"/>
</dbReference>
<organism evidence="2 3">
    <name type="scientific">Limulus polyphemus</name>
    <name type="common">Atlantic horseshoe crab</name>
    <dbReference type="NCBI Taxonomy" id="6850"/>
    <lineage>
        <taxon>Eukaryota</taxon>
        <taxon>Metazoa</taxon>
        <taxon>Ecdysozoa</taxon>
        <taxon>Arthropoda</taxon>
        <taxon>Chelicerata</taxon>
        <taxon>Merostomata</taxon>
        <taxon>Xiphosura</taxon>
        <taxon>Limulidae</taxon>
        <taxon>Limulus</taxon>
    </lineage>
</organism>
<dbReference type="Proteomes" id="UP000694941">
    <property type="component" value="Unplaced"/>
</dbReference>
<evidence type="ECO:0000256" key="1">
    <source>
        <dbReference type="SAM" id="MobiDB-lite"/>
    </source>
</evidence>
<dbReference type="GeneID" id="106474821"/>
<reference evidence="3" key="1">
    <citation type="submission" date="2025-08" db="UniProtKB">
        <authorList>
            <consortium name="RefSeq"/>
        </authorList>
    </citation>
    <scope>IDENTIFICATION</scope>
    <source>
        <tissue evidence="3">Muscle</tissue>
    </source>
</reference>
<keyword evidence="2" id="KW-1185">Reference proteome</keyword>